<dbReference type="InterPro" id="IPR005467">
    <property type="entry name" value="His_kinase_dom"/>
</dbReference>
<protein>
    <recommendedName>
        <fullName evidence="3">histidine kinase</fullName>
        <ecNumber evidence="3">2.7.13.3</ecNumber>
    </recommendedName>
</protein>
<dbReference type="RefSeq" id="WP_284202492.1">
    <property type="nucleotide sequence ID" value="NZ_BSPQ01000001.1"/>
</dbReference>
<accession>A0ABQ6DW60</accession>
<dbReference type="CDD" id="cd22890">
    <property type="entry name" value="ChiS-DBD"/>
    <property type="match status" value="1"/>
</dbReference>
<dbReference type="PROSITE" id="PS50110">
    <property type="entry name" value="RESPONSE_REGULATORY"/>
    <property type="match status" value="1"/>
</dbReference>
<evidence type="ECO:0000259" key="11">
    <source>
        <dbReference type="PROSITE" id="PS50110"/>
    </source>
</evidence>
<evidence type="ECO:0000256" key="9">
    <source>
        <dbReference type="SAM" id="Phobius"/>
    </source>
</evidence>
<evidence type="ECO:0000256" key="4">
    <source>
        <dbReference type="ARBA" id="ARBA00022553"/>
    </source>
</evidence>
<feature type="domain" description="Response regulatory" evidence="11">
    <location>
        <begin position="716"/>
        <end position="832"/>
    </location>
</feature>
<evidence type="ECO:0000256" key="5">
    <source>
        <dbReference type="ARBA" id="ARBA00022679"/>
    </source>
</evidence>
<dbReference type="CDD" id="cd16922">
    <property type="entry name" value="HATPase_EvgS-ArcB-TorS-like"/>
    <property type="match status" value="1"/>
</dbReference>
<dbReference type="SMART" id="SM00304">
    <property type="entry name" value="HAMP"/>
    <property type="match status" value="1"/>
</dbReference>
<evidence type="ECO:0000256" key="3">
    <source>
        <dbReference type="ARBA" id="ARBA00012438"/>
    </source>
</evidence>
<keyword evidence="9" id="KW-0472">Membrane</keyword>
<dbReference type="InterPro" id="IPR003660">
    <property type="entry name" value="HAMP_dom"/>
</dbReference>
<dbReference type="InterPro" id="IPR035965">
    <property type="entry name" value="PAS-like_dom_sf"/>
</dbReference>
<comment type="caution">
    <text evidence="13">The sequence shown here is derived from an EMBL/GenBank/DDBJ whole genome shotgun (WGS) entry which is preliminary data.</text>
</comment>
<feature type="domain" description="HAMP" evidence="12">
    <location>
        <begin position="370"/>
        <end position="423"/>
    </location>
</feature>
<keyword evidence="14" id="KW-1185">Reference proteome</keyword>
<dbReference type="InterPro" id="IPR003594">
    <property type="entry name" value="HATPase_dom"/>
</dbReference>
<dbReference type="InterPro" id="IPR036097">
    <property type="entry name" value="HisK_dim/P_sf"/>
</dbReference>
<dbReference type="Pfam" id="PF02518">
    <property type="entry name" value="HATPase_c"/>
    <property type="match status" value="1"/>
</dbReference>
<dbReference type="SUPFAM" id="SSF52172">
    <property type="entry name" value="CheY-like"/>
    <property type="match status" value="1"/>
</dbReference>
<evidence type="ECO:0000256" key="1">
    <source>
        <dbReference type="ARBA" id="ARBA00000085"/>
    </source>
</evidence>
<feature type="coiled-coil region" evidence="8">
    <location>
        <begin position="415"/>
        <end position="449"/>
    </location>
</feature>
<keyword evidence="5" id="KW-0808">Transferase</keyword>
<dbReference type="SUPFAM" id="SSF55874">
    <property type="entry name" value="ATPase domain of HSP90 chaperone/DNA topoisomerase II/histidine kinase"/>
    <property type="match status" value="1"/>
</dbReference>
<gene>
    <name evidence="13" type="ORF">GCM10007916_04400</name>
</gene>
<dbReference type="Gene3D" id="3.40.50.2300">
    <property type="match status" value="1"/>
</dbReference>
<dbReference type="SUPFAM" id="SSF158472">
    <property type="entry name" value="HAMP domain-like"/>
    <property type="match status" value="1"/>
</dbReference>
<dbReference type="SMART" id="SM00091">
    <property type="entry name" value="PAS"/>
    <property type="match status" value="1"/>
</dbReference>
<evidence type="ECO:0000256" key="7">
    <source>
        <dbReference type="PROSITE-ProRule" id="PRU00169"/>
    </source>
</evidence>
<dbReference type="SMART" id="SM00388">
    <property type="entry name" value="HisKA"/>
    <property type="match status" value="1"/>
</dbReference>
<dbReference type="EC" id="2.7.13.3" evidence="3"/>
<dbReference type="SMART" id="SM00448">
    <property type="entry name" value="REC"/>
    <property type="match status" value="1"/>
</dbReference>
<dbReference type="CDD" id="cd06225">
    <property type="entry name" value="HAMP"/>
    <property type="match status" value="1"/>
</dbReference>
<name>A0ABQ6DW60_9GAMM</name>
<dbReference type="Gene3D" id="1.10.8.500">
    <property type="entry name" value="HAMP domain in histidine kinase"/>
    <property type="match status" value="1"/>
</dbReference>
<keyword evidence="6 13" id="KW-0418">Kinase</keyword>
<dbReference type="InterPro" id="IPR004358">
    <property type="entry name" value="Sig_transdc_His_kin-like_C"/>
</dbReference>
<dbReference type="PRINTS" id="PR00344">
    <property type="entry name" value="BCTRLSENSOR"/>
</dbReference>
<dbReference type="InterPro" id="IPR036890">
    <property type="entry name" value="HATPase_C_sf"/>
</dbReference>
<dbReference type="Pfam" id="PF00072">
    <property type="entry name" value="Response_reg"/>
    <property type="match status" value="1"/>
</dbReference>
<dbReference type="Pfam" id="PF00672">
    <property type="entry name" value="HAMP"/>
    <property type="match status" value="1"/>
</dbReference>
<feature type="transmembrane region" description="Helical" evidence="9">
    <location>
        <begin position="15"/>
        <end position="36"/>
    </location>
</feature>
<dbReference type="InterPro" id="IPR011006">
    <property type="entry name" value="CheY-like_superfamily"/>
</dbReference>
<evidence type="ECO:0000256" key="6">
    <source>
        <dbReference type="ARBA" id="ARBA00022777"/>
    </source>
</evidence>
<feature type="transmembrane region" description="Helical" evidence="9">
    <location>
        <begin position="349"/>
        <end position="368"/>
    </location>
</feature>
<dbReference type="CDD" id="cd00082">
    <property type="entry name" value="HisKA"/>
    <property type="match status" value="1"/>
</dbReference>
<dbReference type="EMBL" id="BSPQ01000001">
    <property type="protein sequence ID" value="GLS89373.1"/>
    <property type="molecule type" value="Genomic_DNA"/>
</dbReference>
<evidence type="ECO:0000256" key="8">
    <source>
        <dbReference type="SAM" id="Coils"/>
    </source>
</evidence>
<dbReference type="GO" id="GO:0016301">
    <property type="term" value="F:kinase activity"/>
    <property type="evidence" value="ECO:0007669"/>
    <property type="project" value="UniProtKB-KW"/>
</dbReference>
<dbReference type="PANTHER" id="PTHR43047">
    <property type="entry name" value="TWO-COMPONENT HISTIDINE PROTEIN KINASE"/>
    <property type="match status" value="1"/>
</dbReference>
<dbReference type="Gene3D" id="3.30.565.10">
    <property type="entry name" value="Histidine kinase-like ATPase, C-terminal domain"/>
    <property type="match status" value="1"/>
</dbReference>
<keyword evidence="9" id="KW-1133">Transmembrane helix</keyword>
<evidence type="ECO:0000259" key="12">
    <source>
        <dbReference type="PROSITE" id="PS50885"/>
    </source>
</evidence>
<dbReference type="SMART" id="SM00387">
    <property type="entry name" value="HATPase_c"/>
    <property type="match status" value="1"/>
</dbReference>
<reference evidence="14" key="1">
    <citation type="journal article" date="2019" name="Int. J. Syst. Evol. Microbiol.">
        <title>The Global Catalogue of Microorganisms (GCM) 10K type strain sequencing project: providing services to taxonomists for standard genome sequencing and annotation.</title>
        <authorList>
            <consortium name="The Broad Institute Genomics Platform"/>
            <consortium name="The Broad Institute Genome Sequencing Center for Infectious Disease"/>
            <person name="Wu L."/>
            <person name="Ma J."/>
        </authorList>
    </citation>
    <scope>NUCLEOTIDE SEQUENCE [LARGE SCALE GENOMIC DNA]</scope>
    <source>
        <strain evidence="14">NBRC 103166</strain>
    </source>
</reference>
<dbReference type="Proteomes" id="UP001157353">
    <property type="component" value="Unassembled WGS sequence"/>
</dbReference>
<evidence type="ECO:0000256" key="2">
    <source>
        <dbReference type="ARBA" id="ARBA00004370"/>
    </source>
</evidence>
<feature type="domain" description="Histidine kinase" evidence="10">
    <location>
        <begin position="459"/>
        <end position="677"/>
    </location>
</feature>
<sequence>MYKTQHTKKLKNTVMLAFLALSIIPLTLISLFFLYTQSQDLTEQSKLQLTALRDNQALQIQNYFQSQESKVRSFARSELGIASGGRFYGLVAAFDHLGSDEKEAQSHAKKRYVVGSGDVKNSVIDNTSPNYMGSERYRLIHKRYHHRYIDLLANSDFDDILLVSLEGTVVYSVKKNIDYGSNLNNKKLIGSALANTFISVSEQVKESNEKNIPVVFSDFNEQQGEQIAWFAAPIAERGFLHSFVFFKLNNDKLTTLLNKDNRGKMDTILTDMQSISRIRLADNEALKIKEASIKQAIHGFTSVDSFENSKGENVLAAFTPITIQNKTWALAIELPEKIAYARIRQLEKIFIFTLLVALMMVAIASHYLSNSITAPILNLAWIAERIAAGDLNQRVNGTERSDEIGRLAISFARMKRSIREKLQLINEQKAELETNLTLIQQQNNDLQLTDKLKDEFLATTSHELRTPLHGMLGITETLKSGAYGNLTTEQQYQLEIINNSGHRLANLVDDLLDYHKIRYGNLHINNSAVDLSSAVHLVLELSKHLLENKPLRIINQIPEDLGLVIADEQRLEQVLYNLIGNAIKYTTEGKIIICSKQLDDKIQVQVIDTGQGIDAAQLEQIFEPLSQASVDSPYYRQGAGLGLSISRQLIELMGGRLHVSSQQHIGTTFSFTLPVASESESRDINLTHTQHFQAPAPYQQINVTTDSLPINPNAPLLIVADDEAVNLQVLVSFLRLAGYRVKTATNGEETLQLITEEQPALLLLDVMMPGMSGYEVCKAIRKKHDKFELPIIMLTALNQSKDRVRGFEAGANDYVNKPFNQKELTTRITAHMQATKAQALSNENIHLEKTVKEHQLVEACLQGTQAHLFTLLEHSPDAILCIRYDEKIHFANHNAGKLFKRSPQQLAHYNLEDILIKRSLKLQEQHINELDIYIEGKVTKVEATIIPLPTQSGLHSLIIFCTDNSYDAQRINNLEKAVDALSSYAFDGNSEQLQILKELGGEFTRLADKAKGSGNDKKRLKRELLVNIMTQVMDYWEQESGKTKFELAEQSQLWKVYLDRSTLQTRTLDKYLHIETLPKTPRWRTVLSTIDYVLANCDSENKQREKIEKLRLQLQKLLA</sequence>
<comment type="catalytic activity">
    <reaction evidence="1">
        <text>ATP + protein L-histidine = ADP + protein N-phospho-L-histidine.</text>
        <dbReference type="EC" id="2.7.13.3"/>
    </reaction>
</comment>
<dbReference type="Gene3D" id="3.30.450.20">
    <property type="entry name" value="PAS domain"/>
    <property type="match status" value="2"/>
</dbReference>
<dbReference type="InterPro" id="IPR001789">
    <property type="entry name" value="Sig_transdc_resp-reg_receiver"/>
</dbReference>
<keyword evidence="4 7" id="KW-0597">Phosphoprotein</keyword>
<keyword evidence="8" id="KW-0175">Coiled coil</keyword>
<dbReference type="PANTHER" id="PTHR43047:SF72">
    <property type="entry name" value="OSMOSENSING HISTIDINE PROTEIN KINASE SLN1"/>
    <property type="match status" value="1"/>
</dbReference>
<organism evidence="13 14">
    <name type="scientific">Psychromonas marina</name>
    <dbReference type="NCBI Taxonomy" id="88364"/>
    <lineage>
        <taxon>Bacteria</taxon>
        <taxon>Pseudomonadati</taxon>
        <taxon>Pseudomonadota</taxon>
        <taxon>Gammaproteobacteria</taxon>
        <taxon>Alteromonadales</taxon>
        <taxon>Psychromonadaceae</taxon>
        <taxon>Psychromonas</taxon>
    </lineage>
</organism>
<dbReference type="PROSITE" id="PS50109">
    <property type="entry name" value="HIS_KIN"/>
    <property type="match status" value="1"/>
</dbReference>
<evidence type="ECO:0000259" key="10">
    <source>
        <dbReference type="PROSITE" id="PS50109"/>
    </source>
</evidence>
<dbReference type="PROSITE" id="PS50885">
    <property type="entry name" value="HAMP"/>
    <property type="match status" value="1"/>
</dbReference>
<dbReference type="SUPFAM" id="SSF47384">
    <property type="entry name" value="Homodimeric domain of signal transducing histidine kinase"/>
    <property type="match status" value="1"/>
</dbReference>
<dbReference type="InterPro" id="IPR003661">
    <property type="entry name" value="HisK_dim/P_dom"/>
</dbReference>
<comment type="subcellular location">
    <subcellularLocation>
        <location evidence="2">Membrane</location>
    </subcellularLocation>
</comment>
<feature type="modified residue" description="4-aspartylphosphate" evidence="7">
    <location>
        <position position="765"/>
    </location>
</feature>
<dbReference type="Pfam" id="PF00512">
    <property type="entry name" value="HisKA"/>
    <property type="match status" value="1"/>
</dbReference>
<evidence type="ECO:0000313" key="14">
    <source>
        <dbReference type="Proteomes" id="UP001157353"/>
    </source>
</evidence>
<keyword evidence="9" id="KW-0812">Transmembrane</keyword>
<dbReference type="Gene3D" id="1.10.287.130">
    <property type="match status" value="1"/>
</dbReference>
<dbReference type="InterPro" id="IPR000014">
    <property type="entry name" value="PAS"/>
</dbReference>
<dbReference type="SUPFAM" id="SSF55785">
    <property type="entry name" value="PYP-like sensor domain (PAS domain)"/>
    <property type="match status" value="1"/>
</dbReference>
<evidence type="ECO:0000313" key="13">
    <source>
        <dbReference type="EMBL" id="GLS89373.1"/>
    </source>
</evidence>
<proteinExistence type="predicted"/>